<dbReference type="PANTHER" id="PTHR31984:SF11">
    <property type="entry name" value="TRANSPORTER, PUTATIVE (DUF179)-RELATED"/>
    <property type="match status" value="1"/>
</dbReference>
<dbReference type="Proteomes" id="UP001497512">
    <property type="component" value="Chromosome 7"/>
</dbReference>
<evidence type="ECO:0000313" key="3">
    <source>
        <dbReference type="Proteomes" id="UP001497512"/>
    </source>
</evidence>
<gene>
    <name evidence="2" type="ORF">CSSPTR1EN2_LOCUS20786</name>
</gene>
<dbReference type="InterPro" id="IPR003774">
    <property type="entry name" value="AlgH-like"/>
</dbReference>
<feature type="region of interest" description="Disordered" evidence="1">
    <location>
        <begin position="101"/>
        <end position="133"/>
    </location>
</feature>
<dbReference type="SUPFAM" id="SSF143456">
    <property type="entry name" value="VC0467-like"/>
    <property type="match status" value="1"/>
</dbReference>
<reference evidence="2" key="1">
    <citation type="submission" date="2024-02" db="EMBL/GenBank/DDBJ databases">
        <authorList>
            <consortium name="ELIXIR-Norway"/>
            <consortium name="Elixir Norway"/>
        </authorList>
    </citation>
    <scope>NUCLEOTIDE SEQUENCE</scope>
</reference>
<protein>
    <submittedName>
        <fullName evidence="2">Uncharacterized protein</fullName>
    </submittedName>
</protein>
<evidence type="ECO:0000256" key="1">
    <source>
        <dbReference type="SAM" id="MobiDB-lite"/>
    </source>
</evidence>
<organism evidence="2 3">
    <name type="scientific">Sphagnum troendelagicum</name>
    <dbReference type="NCBI Taxonomy" id="128251"/>
    <lineage>
        <taxon>Eukaryota</taxon>
        <taxon>Viridiplantae</taxon>
        <taxon>Streptophyta</taxon>
        <taxon>Embryophyta</taxon>
        <taxon>Bryophyta</taxon>
        <taxon>Sphagnophytina</taxon>
        <taxon>Sphagnopsida</taxon>
        <taxon>Sphagnales</taxon>
        <taxon>Sphagnaceae</taxon>
        <taxon>Sphagnum</taxon>
    </lineage>
</organism>
<proteinExistence type="predicted"/>
<sequence length="371" mass="40129">MAQSVHAAVIPLLKSPCEDSLLLYHPPPPPPAAAVHNRSFKNLPDSFVACQSVDKSWSGCRVSSDGRLRGGCHSDAWNRLSALLPTRRVGQPLQPWRHVCTASGHGSTGKAAPDEEDPKAVPDQLPASEGAEDVQLQIGDAPVELDWRAFRAQLVQSEKPGSKSIGTKSSAAHWAHPILAPEAGCVLIATEKLDGQQNFERTVVLLLSPGSSNPREGPYGLILNRPLSRRIKEIKLNDWALVKHFGNCQAYLGGPMDTEVFLLLHGTSGIQGFQEVIPGVYYGTSDGLEPVAEFAKGGNHSLPQGFRFVFGYSGWGSDQLKKEIAAGLWCVAACSSDLITSASTAGLWEEVLQLMGGKYLELSKRPRRKHY</sequence>
<dbReference type="EMBL" id="OZ019899">
    <property type="protein sequence ID" value="CAK9231607.1"/>
    <property type="molecule type" value="Genomic_DNA"/>
</dbReference>
<accession>A0ABP0UW85</accession>
<name>A0ABP0UW85_9BRYO</name>
<dbReference type="PANTHER" id="PTHR31984">
    <property type="entry name" value="TRANSPORTER, PUTATIVE (DUF179)-RELATED"/>
    <property type="match status" value="1"/>
</dbReference>
<dbReference type="Pfam" id="PF02622">
    <property type="entry name" value="DUF179"/>
    <property type="match status" value="1"/>
</dbReference>
<evidence type="ECO:0000313" key="2">
    <source>
        <dbReference type="EMBL" id="CAK9231607.1"/>
    </source>
</evidence>
<dbReference type="Gene3D" id="3.40.1740.10">
    <property type="entry name" value="VC0467-like"/>
    <property type="match status" value="1"/>
</dbReference>
<keyword evidence="3" id="KW-1185">Reference proteome</keyword>